<dbReference type="Proteomes" id="UP000024635">
    <property type="component" value="Unassembled WGS sequence"/>
</dbReference>
<evidence type="ECO:0000313" key="1">
    <source>
        <dbReference type="EMBL" id="EYB95104.1"/>
    </source>
</evidence>
<accession>A0A016SXR1</accession>
<proteinExistence type="predicted"/>
<evidence type="ECO:0000313" key="2">
    <source>
        <dbReference type="Proteomes" id="UP000024635"/>
    </source>
</evidence>
<dbReference type="EMBL" id="JARK01001499">
    <property type="protein sequence ID" value="EYB95104.1"/>
    <property type="molecule type" value="Genomic_DNA"/>
</dbReference>
<comment type="caution">
    <text evidence="1">The sequence shown here is derived from an EMBL/GenBank/DDBJ whole genome shotgun (WGS) entry which is preliminary data.</text>
</comment>
<protein>
    <submittedName>
        <fullName evidence="1">Uncharacterized protein</fullName>
    </submittedName>
</protein>
<keyword evidence="2" id="KW-1185">Reference proteome</keyword>
<gene>
    <name evidence="1" type="primary">Acey_s0163.g3457</name>
    <name evidence="1" type="ORF">Y032_0163g3457</name>
</gene>
<organism evidence="1 2">
    <name type="scientific">Ancylostoma ceylanicum</name>
    <dbReference type="NCBI Taxonomy" id="53326"/>
    <lineage>
        <taxon>Eukaryota</taxon>
        <taxon>Metazoa</taxon>
        <taxon>Ecdysozoa</taxon>
        <taxon>Nematoda</taxon>
        <taxon>Chromadorea</taxon>
        <taxon>Rhabditida</taxon>
        <taxon>Rhabditina</taxon>
        <taxon>Rhabditomorpha</taxon>
        <taxon>Strongyloidea</taxon>
        <taxon>Ancylostomatidae</taxon>
        <taxon>Ancylostomatinae</taxon>
        <taxon>Ancylostoma</taxon>
    </lineage>
</organism>
<reference evidence="2" key="1">
    <citation type="journal article" date="2015" name="Nat. Genet.">
        <title>The genome and transcriptome of the zoonotic hookworm Ancylostoma ceylanicum identify infection-specific gene families.</title>
        <authorList>
            <person name="Schwarz E.M."/>
            <person name="Hu Y."/>
            <person name="Antoshechkin I."/>
            <person name="Miller M.M."/>
            <person name="Sternberg P.W."/>
            <person name="Aroian R.V."/>
        </authorList>
    </citation>
    <scope>NUCLEOTIDE SEQUENCE</scope>
    <source>
        <strain evidence="2">HY135</strain>
    </source>
</reference>
<name>A0A016SXR1_9BILA</name>
<sequence length="66" mass="7702">MVIKVDYTRSTSKFFHIFLLKPADRWLKMTKITHSSFPRLGAAIVDTVLCLPKCLLFMKWIVTDQT</sequence>
<dbReference type="AlphaFoldDB" id="A0A016SXR1"/>